<organism evidence="4 5">
    <name type="scientific">Bradyrhizobium vignae</name>
    <dbReference type="NCBI Taxonomy" id="1549949"/>
    <lineage>
        <taxon>Bacteria</taxon>
        <taxon>Pseudomonadati</taxon>
        <taxon>Pseudomonadota</taxon>
        <taxon>Alphaproteobacteria</taxon>
        <taxon>Hyphomicrobiales</taxon>
        <taxon>Nitrobacteraceae</taxon>
        <taxon>Bradyrhizobium</taxon>
    </lineage>
</organism>
<gene>
    <name evidence="4" type="ORF">BRAD3257_4971</name>
</gene>
<evidence type="ECO:0000259" key="2">
    <source>
        <dbReference type="Pfam" id="PF00501"/>
    </source>
</evidence>
<dbReference type="InterPro" id="IPR020459">
    <property type="entry name" value="AMP-binding"/>
</dbReference>
<sequence length="557" mass="60049">MKTAGQRKTAPPAHARKLTKQQGQGIPMDWSQSQIPPMRLEARFGDRVVPAFCDRPASLWAMIANARARNPDGEALIAGNIRLSWQQAVEQAARIAAGFRKLGLQRGDRVAILLGNRIEFPLLLFAAAHEGLVTVLLSTRQQKPEIAYVLTDCGAKILIHEAALAERLPDAPDLPDLIHRIAIDDDPALSRFAVLADNSPAPAPVEVGEEDTAMILYTSGTTGKPKGAMLAHCNIVHSSMVFESCLQLAETDRSIAAVPLGHVTGVVANITTMVRCGGALIIMPEFRAADYLKLAARERVTYTVMVPAMYNLCLLQPDFDSYDLSSWRIGGFGGAPMPVATIEKLKAKIPGLKLMNCYGATETTSPSTIMPGELTKIHIDSVGLPCPGARIVAMGADGRELPRGEIGELWIHGASVIKGYWKNPKATAESFTGGFWHSGDLGSVDADGFIRVFDRQKDMINRGGLKIYSAEVESVLAGHPAVVESAIIAKACPVLGERVHAVVVTRAPVADADLRAWCAERLSDYKVPETMAITSEPLPRNANGKVLKRQLRELLGS</sequence>
<dbReference type="PRINTS" id="PR00154">
    <property type="entry name" value="AMPBINDING"/>
</dbReference>
<dbReference type="Pfam" id="PF13193">
    <property type="entry name" value="AMP-binding_C"/>
    <property type="match status" value="1"/>
</dbReference>
<reference evidence="4 5" key="1">
    <citation type="submission" date="2018-03" db="EMBL/GenBank/DDBJ databases">
        <authorList>
            <person name="Gully D."/>
        </authorList>
    </citation>
    <scope>NUCLEOTIDE SEQUENCE [LARGE SCALE GENOMIC DNA]</scope>
    <source>
        <strain evidence="4">ORS3257</strain>
    </source>
</reference>
<dbReference type="GO" id="GO:0016878">
    <property type="term" value="F:acid-thiol ligase activity"/>
    <property type="evidence" value="ECO:0007669"/>
    <property type="project" value="UniProtKB-ARBA"/>
</dbReference>
<dbReference type="Gene3D" id="3.30.300.30">
    <property type="match status" value="1"/>
</dbReference>
<dbReference type="Pfam" id="PF00501">
    <property type="entry name" value="AMP-binding"/>
    <property type="match status" value="1"/>
</dbReference>
<dbReference type="InterPro" id="IPR042099">
    <property type="entry name" value="ANL_N_sf"/>
</dbReference>
<feature type="domain" description="AMP-binding enzyme C-terminal" evidence="3">
    <location>
        <begin position="471"/>
        <end position="545"/>
    </location>
</feature>
<dbReference type="EMBL" id="LS398110">
    <property type="protein sequence ID" value="SPP95934.1"/>
    <property type="molecule type" value="Genomic_DNA"/>
</dbReference>
<dbReference type="Proteomes" id="UP000246085">
    <property type="component" value="Chromosome BRAD3257"/>
</dbReference>
<dbReference type="InterPro" id="IPR020845">
    <property type="entry name" value="AMP-binding_CS"/>
</dbReference>
<dbReference type="AlphaFoldDB" id="A0A2U3Q3D4"/>
<proteinExistence type="predicted"/>
<dbReference type="Gene3D" id="3.40.50.12780">
    <property type="entry name" value="N-terminal domain of ligase-like"/>
    <property type="match status" value="1"/>
</dbReference>
<dbReference type="InterPro" id="IPR045851">
    <property type="entry name" value="AMP-bd_C_sf"/>
</dbReference>
<evidence type="ECO:0000313" key="4">
    <source>
        <dbReference type="EMBL" id="SPP95934.1"/>
    </source>
</evidence>
<feature type="domain" description="AMP-dependent synthetase/ligase" evidence="2">
    <location>
        <begin position="66"/>
        <end position="421"/>
    </location>
</feature>
<keyword evidence="4" id="KW-0436">Ligase</keyword>
<dbReference type="InterPro" id="IPR025110">
    <property type="entry name" value="AMP-bd_C"/>
</dbReference>
<dbReference type="InterPro" id="IPR050237">
    <property type="entry name" value="ATP-dep_AMP-bd_enzyme"/>
</dbReference>
<name>A0A2U3Q3D4_9BRAD</name>
<feature type="region of interest" description="Disordered" evidence="1">
    <location>
        <begin position="1"/>
        <end position="32"/>
    </location>
</feature>
<dbReference type="SUPFAM" id="SSF56801">
    <property type="entry name" value="Acetyl-CoA synthetase-like"/>
    <property type="match status" value="1"/>
</dbReference>
<protein>
    <submittedName>
        <fullName evidence="4">O-succinylbenzoic acid--CoA ligase</fullName>
    </submittedName>
</protein>
<evidence type="ECO:0000256" key="1">
    <source>
        <dbReference type="SAM" id="MobiDB-lite"/>
    </source>
</evidence>
<evidence type="ECO:0000259" key="3">
    <source>
        <dbReference type="Pfam" id="PF13193"/>
    </source>
</evidence>
<accession>A0A2U3Q3D4</accession>
<dbReference type="InterPro" id="IPR000873">
    <property type="entry name" value="AMP-dep_synth/lig_dom"/>
</dbReference>
<feature type="compositionally biased region" description="Polar residues" evidence="1">
    <location>
        <begin position="20"/>
        <end position="32"/>
    </location>
</feature>
<dbReference type="KEGG" id="bvz:BRAD3257_4971"/>
<evidence type="ECO:0000313" key="5">
    <source>
        <dbReference type="Proteomes" id="UP000246085"/>
    </source>
</evidence>
<dbReference type="PROSITE" id="PS00455">
    <property type="entry name" value="AMP_BINDING"/>
    <property type="match status" value="1"/>
</dbReference>
<dbReference type="PANTHER" id="PTHR43767">
    <property type="entry name" value="LONG-CHAIN-FATTY-ACID--COA LIGASE"/>
    <property type="match status" value="1"/>
</dbReference>
<dbReference type="PANTHER" id="PTHR43767:SF1">
    <property type="entry name" value="NONRIBOSOMAL PEPTIDE SYNTHASE PES1 (EUROFUNG)-RELATED"/>
    <property type="match status" value="1"/>
</dbReference>